<dbReference type="Gene3D" id="3.40.50.1110">
    <property type="entry name" value="SGNH hydrolase"/>
    <property type="match status" value="1"/>
</dbReference>
<dbReference type="PANTHER" id="PTHR14209">
    <property type="entry name" value="ISOAMYL ACETATE-HYDROLYZING ESTERASE 1"/>
    <property type="match status" value="1"/>
</dbReference>
<dbReference type="InterPro" id="IPR036514">
    <property type="entry name" value="SGNH_hydro_sf"/>
</dbReference>
<dbReference type="InterPro" id="IPR045136">
    <property type="entry name" value="Iah1-like"/>
</dbReference>
<dbReference type="InterPro" id="IPR013830">
    <property type="entry name" value="SGNH_hydro"/>
</dbReference>
<dbReference type="PANTHER" id="PTHR14209:SF19">
    <property type="entry name" value="ISOAMYL ACETATE-HYDROLYZING ESTERASE 1 HOMOLOG"/>
    <property type="match status" value="1"/>
</dbReference>
<comment type="caution">
    <text evidence="2">The sequence shown here is derived from an EMBL/GenBank/DDBJ whole genome shotgun (WGS) entry which is preliminary data.</text>
</comment>
<dbReference type="Pfam" id="PF13472">
    <property type="entry name" value="Lipase_GDSL_2"/>
    <property type="match status" value="1"/>
</dbReference>
<dbReference type="RefSeq" id="WP_213426490.1">
    <property type="nucleotide sequence ID" value="NZ_AP031286.1"/>
</dbReference>
<gene>
    <name evidence="2" type="ORF">WJ0W_000373</name>
</gene>
<protein>
    <submittedName>
        <fullName evidence="2">GDSL-type esterase/lipase family protein</fullName>
    </submittedName>
</protein>
<accession>A0ABN8U0Q1</accession>
<reference evidence="2" key="1">
    <citation type="submission" date="2022-06" db="EMBL/GenBank/DDBJ databases">
        <authorList>
            <person name="Dietemann V."/>
            <person name="Ory F."/>
            <person name="Dainat B."/>
            <person name="Oberhansli S."/>
        </authorList>
    </citation>
    <scope>NUCLEOTIDE SEQUENCE</scope>
    <source>
        <strain evidence="2">Ena-SAMPLE-TAB-26-04-2022-14:26:32:270-5432</strain>
    </source>
</reference>
<dbReference type="Proteomes" id="UP001154322">
    <property type="component" value="Unassembled WGS sequence"/>
</dbReference>
<keyword evidence="3" id="KW-1185">Reference proteome</keyword>
<feature type="domain" description="SGNH hydrolase-type esterase" evidence="1">
    <location>
        <begin position="6"/>
        <end position="99"/>
    </location>
</feature>
<evidence type="ECO:0000259" key="1">
    <source>
        <dbReference type="Pfam" id="PF13472"/>
    </source>
</evidence>
<proteinExistence type="predicted"/>
<organism evidence="2 3">
    <name type="scientific">Paenibacillus melissococcoides</name>
    <dbReference type="NCBI Taxonomy" id="2912268"/>
    <lineage>
        <taxon>Bacteria</taxon>
        <taxon>Bacillati</taxon>
        <taxon>Bacillota</taxon>
        <taxon>Bacilli</taxon>
        <taxon>Bacillales</taxon>
        <taxon>Paenibacillaceae</taxon>
        <taxon>Paenibacillus</taxon>
    </lineage>
</organism>
<evidence type="ECO:0000313" key="2">
    <source>
        <dbReference type="EMBL" id="CAH8243146.1"/>
    </source>
</evidence>
<sequence>MRLIGLGDSITAGVFLRPEDTFLYLLGQRYRMEIVNAGVPGNTSAQGLRRIKEDVLARHPDVYTVLFGMNDHVAIGPNRPAVPVDEFRSNLVRIVRALKLKR</sequence>
<dbReference type="SUPFAM" id="SSF52266">
    <property type="entry name" value="SGNH hydrolase"/>
    <property type="match status" value="1"/>
</dbReference>
<name>A0ABN8U0Q1_9BACL</name>
<dbReference type="EMBL" id="CALYLO010000001">
    <property type="protein sequence ID" value="CAH8243146.1"/>
    <property type="molecule type" value="Genomic_DNA"/>
</dbReference>
<evidence type="ECO:0000313" key="3">
    <source>
        <dbReference type="Proteomes" id="UP001154322"/>
    </source>
</evidence>